<dbReference type="SMART" id="SM00173">
    <property type="entry name" value="RAS"/>
    <property type="match status" value="1"/>
</dbReference>
<dbReference type="GO" id="GO:0032482">
    <property type="term" value="P:Rab protein signal transduction"/>
    <property type="evidence" value="ECO:0007669"/>
    <property type="project" value="InterPro"/>
</dbReference>
<reference evidence="13" key="1">
    <citation type="submission" date="2025-08" db="UniProtKB">
        <authorList>
            <consortium name="Ensembl"/>
        </authorList>
    </citation>
    <scope>IDENTIFICATION</scope>
</reference>
<dbReference type="Ensembl" id="ENSCCRT00020000639.1">
    <property type="protein sequence ID" value="ENSCCRP00020000497.1"/>
    <property type="gene ID" value="ENSCCRG00020000375.1"/>
</dbReference>
<evidence type="ECO:0000256" key="9">
    <source>
        <dbReference type="ARBA" id="ARBA00023136"/>
    </source>
</evidence>
<comment type="subcellular location">
    <subcellularLocation>
        <location evidence="1">Cleavage furrow</location>
    </subcellularLocation>
    <subcellularLocation>
        <location evidence="2">Endoplasmic reticulum membrane</location>
        <topology evidence="2">Lipid-anchor</topology>
    </subcellularLocation>
</comment>
<dbReference type="GO" id="GO:0032154">
    <property type="term" value="C:cleavage furrow"/>
    <property type="evidence" value="ECO:0007669"/>
    <property type="project" value="UniProtKB-SubCell"/>
</dbReference>
<dbReference type="InterPro" id="IPR005225">
    <property type="entry name" value="Small_GTP-bd"/>
</dbReference>
<dbReference type="GO" id="GO:0003924">
    <property type="term" value="F:GTPase activity"/>
    <property type="evidence" value="ECO:0007669"/>
    <property type="project" value="InterPro"/>
</dbReference>
<keyword evidence="8" id="KW-0342">GTP-binding</keyword>
<evidence type="ECO:0000256" key="1">
    <source>
        <dbReference type="ARBA" id="ARBA00004626"/>
    </source>
</evidence>
<organism evidence="13 14">
    <name type="scientific">Cyprinus carpio</name>
    <name type="common">Common carp</name>
    <dbReference type="NCBI Taxonomy" id="7962"/>
    <lineage>
        <taxon>Eukaryota</taxon>
        <taxon>Metazoa</taxon>
        <taxon>Chordata</taxon>
        <taxon>Craniata</taxon>
        <taxon>Vertebrata</taxon>
        <taxon>Euteleostomi</taxon>
        <taxon>Actinopterygii</taxon>
        <taxon>Neopterygii</taxon>
        <taxon>Teleostei</taxon>
        <taxon>Ostariophysi</taxon>
        <taxon>Cypriniformes</taxon>
        <taxon>Cyprinidae</taxon>
        <taxon>Cyprininae</taxon>
        <taxon>Cyprinus</taxon>
    </lineage>
</organism>
<gene>
    <name evidence="13" type="primary">rab21</name>
</gene>
<dbReference type="FunFam" id="3.40.50.300:FF:000550">
    <property type="entry name" value="ras-related protein Rab-21"/>
    <property type="match status" value="1"/>
</dbReference>
<dbReference type="Pfam" id="PF00071">
    <property type="entry name" value="Ras"/>
    <property type="match status" value="1"/>
</dbReference>
<dbReference type="InterPro" id="IPR027417">
    <property type="entry name" value="P-loop_NTPase"/>
</dbReference>
<dbReference type="NCBIfam" id="TIGR00231">
    <property type="entry name" value="small_GTP"/>
    <property type="match status" value="1"/>
</dbReference>
<evidence type="ECO:0000256" key="5">
    <source>
        <dbReference type="ARBA" id="ARBA00022448"/>
    </source>
</evidence>
<dbReference type="CDD" id="cd04123">
    <property type="entry name" value="Rab21"/>
    <property type="match status" value="1"/>
</dbReference>
<evidence type="ECO:0000256" key="11">
    <source>
        <dbReference type="ARBA" id="ARBA00023289"/>
    </source>
</evidence>
<feature type="compositionally biased region" description="Basic and acidic residues" evidence="12">
    <location>
        <begin position="191"/>
        <end position="219"/>
    </location>
</feature>
<evidence type="ECO:0000256" key="10">
    <source>
        <dbReference type="ARBA" id="ARBA00023288"/>
    </source>
</evidence>
<feature type="region of interest" description="Disordered" evidence="12">
    <location>
        <begin position="188"/>
        <end position="219"/>
    </location>
</feature>
<evidence type="ECO:0000256" key="6">
    <source>
        <dbReference type="ARBA" id="ARBA00022741"/>
    </source>
</evidence>
<accession>A0A8C2BS33</accession>
<evidence type="ECO:0000256" key="4">
    <source>
        <dbReference type="ARBA" id="ARBA00014900"/>
    </source>
</evidence>
<dbReference type="InterPro" id="IPR041833">
    <property type="entry name" value="Rab21"/>
</dbReference>
<keyword evidence="9" id="KW-0472">Membrane</keyword>
<comment type="similarity">
    <text evidence="3">Belongs to the small GTPase superfamily. Rab family.</text>
</comment>
<dbReference type="SUPFAM" id="SSF52540">
    <property type="entry name" value="P-loop containing nucleoside triphosphate hydrolases"/>
    <property type="match status" value="1"/>
</dbReference>
<dbReference type="AlphaFoldDB" id="A0A8C2BS33"/>
<evidence type="ECO:0000256" key="7">
    <source>
        <dbReference type="ARBA" id="ARBA00022927"/>
    </source>
</evidence>
<dbReference type="GO" id="GO:0005525">
    <property type="term" value="F:GTP binding"/>
    <property type="evidence" value="ECO:0007669"/>
    <property type="project" value="UniProtKB-KW"/>
</dbReference>
<evidence type="ECO:0000256" key="3">
    <source>
        <dbReference type="ARBA" id="ARBA00006270"/>
    </source>
</evidence>
<dbReference type="SMART" id="SM00175">
    <property type="entry name" value="RAB"/>
    <property type="match status" value="1"/>
</dbReference>
<dbReference type="SMART" id="SM00176">
    <property type="entry name" value="RAN"/>
    <property type="match status" value="1"/>
</dbReference>
<keyword evidence="7" id="KW-0653">Protein transport</keyword>
<dbReference type="Proteomes" id="UP000694701">
    <property type="component" value="Unplaced"/>
</dbReference>
<evidence type="ECO:0000256" key="12">
    <source>
        <dbReference type="SAM" id="MobiDB-lite"/>
    </source>
</evidence>
<dbReference type="InterPro" id="IPR001806">
    <property type="entry name" value="Small_GTPase"/>
</dbReference>
<keyword evidence="10" id="KW-0449">Lipoprotein</keyword>
<dbReference type="GO" id="GO:0015031">
    <property type="term" value="P:protein transport"/>
    <property type="evidence" value="ECO:0007669"/>
    <property type="project" value="UniProtKB-KW"/>
</dbReference>
<proteinExistence type="inferred from homology"/>
<evidence type="ECO:0000256" key="2">
    <source>
        <dbReference type="ARBA" id="ARBA00004628"/>
    </source>
</evidence>
<sequence>MAAAGGKTYSFKVVLLGEGCVGKTSLVLRYCENKFNDKHITTLQASFLTKKLNITGKRVNLAIWDTAGQERFHALGPIYYRDSNGAILVYDVTDEDSFQKVKNWVKELRKMLGNEICLCIVGNKIDLEKDRHVSVEEAEGYAESVGAKHYHTSAKLNKGIEELFLDLCKQPRRFLTLSHTVMRALYNTTSKRHDGDGSGRGEVKGERRESHKHSPERRTDCRRRAPDCHACRRLLYFRLNTLTPFYHTWD</sequence>
<evidence type="ECO:0000313" key="14">
    <source>
        <dbReference type="Proteomes" id="UP000694701"/>
    </source>
</evidence>
<dbReference type="PROSITE" id="PS51419">
    <property type="entry name" value="RAB"/>
    <property type="match status" value="1"/>
</dbReference>
<dbReference type="PANTHER" id="PTHR47978">
    <property type="match status" value="1"/>
</dbReference>
<dbReference type="PROSITE" id="PS51421">
    <property type="entry name" value="RAS"/>
    <property type="match status" value="1"/>
</dbReference>
<evidence type="ECO:0000313" key="13">
    <source>
        <dbReference type="Ensembl" id="ENSCCRP00020000497.1"/>
    </source>
</evidence>
<dbReference type="Gene3D" id="3.40.50.300">
    <property type="entry name" value="P-loop containing nucleotide triphosphate hydrolases"/>
    <property type="match status" value="1"/>
</dbReference>
<keyword evidence="11" id="KW-0636">Prenylation</keyword>
<dbReference type="SMART" id="SM00174">
    <property type="entry name" value="RHO"/>
    <property type="match status" value="1"/>
</dbReference>
<dbReference type="PROSITE" id="PS51420">
    <property type="entry name" value="RHO"/>
    <property type="match status" value="1"/>
</dbReference>
<keyword evidence="5" id="KW-0813">Transport</keyword>
<name>A0A8C2BS33_CYPCA</name>
<dbReference type="PRINTS" id="PR00449">
    <property type="entry name" value="RASTRNSFRMNG"/>
</dbReference>
<keyword evidence="6" id="KW-0547">Nucleotide-binding</keyword>
<evidence type="ECO:0000256" key="8">
    <source>
        <dbReference type="ARBA" id="ARBA00023134"/>
    </source>
</evidence>
<protein>
    <recommendedName>
        <fullName evidence="4">Ras-related protein Rab-21</fullName>
    </recommendedName>
</protein>
<dbReference type="GO" id="GO:0005789">
    <property type="term" value="C:endoplasmic reticulum membrane"/>
    <property type="evidence" value="ECO:0007669"/>
    <property type="project" value="UniProtKB-SubCell"/>
</dbReference>